<dbReference type="GO" id="GO:0016757">
    <property type="term" value="F:glycosyltransferase activity"/>
    <property type="evidence" value="ECO:0007669"/>
    <property type="project" value="InterPro"/>
</dbReference>
<dbReference type="CDD" id="cd07432">
    <property type="entry name" value="PHP_HisPPase"/>
    <property type="match status" value="1"/>
</dbReference>
<protein>
    <submittedName>
        <fullName evidence="3">Glycosyltransferase</fullName>
    </submittedName>
</protein>
<gene>
    <name evidence="3" type="ORF">ENM15_00050</name>
</gene>
<dbReference type="Pfam" id="PF13439">
    <property type="entry name" value="Glyco_transf_4"/>
    <property type="match status" value="1"/>
</dbReference>
<dbReference type="Pfam" id="PF00534">
    <property type="entry name" value="Glycos_transf_1"/>
    <property type="match status" value="1"/>
</dbReference>
<reference evidence="3" key="1">
    <citation type="journal article" date="2020" name="mSystems">
        <title>Genome- and Community-Level Interaction Insights into Carbon Utilization and Element Cycling Functions of Hydrothermarchaeota in Hydrothermal Sediment.</title>
        <authorList>
            <person name="Zhou Z."/>
            <person name="Liu Y."/>
            <person name="Xu W."/>
            <person name="Pan J."/>
            <person name="Luo Z.H."/>
            <person name="Li M."/>
        </authorList>
    </citation>
    <scope>NUCLEOTIDE SEQUENCE [LARGE SCALE GENOMIC DNA]</scope>
    <source>
        <strain evidence="3">SpSt-106</strain>
    </source>
</reference>
<feature type="domain" description="Glycosyl transferase family 1" evidence="1">
    <location>
        <begin position="562"/>
        <end position="713"/>
    </location>
</feature>
<accession>A0A7V5XEW3</accession>
<sequence length="762" mass="86570">MKNSLAKADLHLHSKASNKPGGWFTQLIGCPESFVKPKEIYYRLKKRDMTYITITDHNTIEGVLEIAHFPEVFISAEYTVFFPEEEASAHVLVYGIDENIHQDLIKLRENIYEFTTYLKEKDIPHSLAHPLYSVQGSQITVSLVEKFVLLFDNWEIINGTRGERLKTLEEKLARTYDGWDKIYKLEEKYGLKSLRSRPNIGFTAGTDDHGGLDVGKTWTEALAESKEDFLKAIKEGRTSVSTQAIGYERLLNTVGIIGYHFFSTKEKFPSNTKSPFDFVFKQSKGFLRELCVKNLLRVNGNGKHVLKEALNKFPTLSLRKLIRDFSPPDLGNTILSLFLHSLPLILLSIQRRDEVQAERTVKSLGIEVEKPLRLAYITDTYFEINGVARSTQTVKKLAEDYNLPLDVITVGEGKEKGNLKLLKPMVELSTPFYTEFKLRIPSLIELTDLLKDYTKVHVATPGSLGILSFLVAKALNIPVSTAFHTDIAVYAFNYTKSLEIRELLYQSLVVFHNLSEKVFVPSKTYKKLLIEKGVKAEKIRIFKRGVNTEFFNPAKREEDYFKKHFNIPVKGKVILYVGRVSKEKNLDTFLYCAKIFPEETFIIVGDGPYRKELEKKKTENVYTLGYLTGEELAKAYASSDIFLFPSETETYGFVILEAMASGLPVIVSSKGASSEHVQKEINGFIASTKEEFAESLSKLLIFEELRKAVARQALEYARSLDLKKSYLDYLNALLEFSDTTPSFSPLPFENSLLFTLLTGAKA</sequence>
<dbReference type="Gene3D" id="3.40.50.2000">
    <property type="entry name" value="Glycogen Phosphorylase B"/>
    <property type="match status" value="2"/>
</dbReference>
<dbReference type="PANTHER" id="PTHR45947:SF3">
    <property type="entry name" value="SULFOQUINOVOSYL TRANSFERASE SQD2"/>
    <property type="match status" value="1"/>
</dbReference>
<proteinExistence type="predicted"/>
<organism evidence="3">
    <name type="scientific">Thermodesulfobacterium geofontis</name>
    <dbReference type="NCBI Taxonomy" id="1295609"/>
    <lineage>
        <taxon>Bacteria</taxon>
        <taxon>Pseudomonadati</taxon>
        <taxon>Thermodesulfobacteriota</taxon>
        <taxon>Thermodesulfobacteria</taxon>
        <taxon>Thermodesulfobacteriales</taxon>
        <taxon>Thermodesulfobacteriaceae</taxon>
        <taxon>Thermodesulfobacterium</taxon>
    </lineage>
</organism>
<dbReference type="InterPro" id="IPR001296">
    <property type="entry name" value="Glyco_trans_1"/>
</dbReference>
<dbReference type="SUPFAM" id="SSF89550">
    <property type="entry name" value="PHP domain-like"/>
    <property type="match status" value="1"/>
</dbReference>
<comment type="caution">
    <text evidence="3">The sequence shown here is derived from an EMBL/GenBank/DDBJ whole genome shotgun (WGS) entry which is preliminary data.</text>
</comment>
<dbReference type="AlphaFoldDB" id="A0A7V5XEW3"/>
<name>A0A7V5XEW3_9BACT</name>
<keyword evidence="3" id="KW-0808">Transferase</keyword>
<dbReference type="InterPro" id="IPR028098">
    <property type="entry name" value="Glyco_trans_4-like_N"/>
</dbReference>
<dbReference type="InterPro" id="IPR050194">
    <property type="entry name" value="Glycosyltransferase_grp1"/>
</dbReference>
<evidence type="ECO:0000259" key="2">
    <source>
        <dbReference type="Pfam" id="PF13439"/>
    </source>
</evidence>
<evidence type="ECO:0000259" key="1">
    <source>
        <dbReference type="Pfam" id="PF00534"/>
    </source>
</evidence>
<feature type="domain" description="Glycosyltransferase subfamily 4-like N-terminal" evidence="2">
    <location>
        <begin position="384"/>
        <end position="549"/>
    </location>
</feature>
<dbReference type="SUPFAM" id="SSF53756">
    <property type="entry name" value="UDP-Glycosyltransferase/glycogen phosphorylase"/>
    <property type="match status" value="1"/>
</dbReference>
<dbReference type="Gene3D" id="3.20.20.140">
    <property type="entry name" value="Metal-dependent hydrolases"/>
    <property type="match status" value="1"/>
</dbReference>
<dbReference type="PANTHER" id="PTHR45947">
    <property type="entry name" value="SULFOQUINOVOSYL TRANSFERASE SQD2"/>
    <property type="match status" value="1"/>
</dbReference>
<dbReference type="InterPro" id="IPR016195">
    <property type="entry name" value="Pol/histidinol_Pase-like"/>
</dbReference>
<dbReference type="EMBL" id="DRWR01000001">
    <property type="protein sequence ID" value="HHQ15212.1"/>
    <property type="molecule type" value="Genomic_DNA"/>
</dbReference>
<evidence type="ECO:0000313" key="3">
    <source>
        <dbReference type="EMBL" id="HHQ15212.1"/>
    </source>
</evidence>